<dbReference type="GeneID" id="98615402"/>
<sequence>MNDTLIFTIATGGYHWRFRKNIESQRAYAAKHGYVYSVVDWPKFTLLDLEIVWLKIYLLHEALKKEYRWVVFVDADAEIKPRCPPVSHVYQPGKSIYAAKGYSNRVNSGVLIFHNDNNSRAFVAKVLVNRTQPIPTEDSVGWGENGHVIHFAKQNPHVLVLDKRWNNNHNPDLRDYIRHYSAGPLRSTYIASVWDSLRFTLCRYAQAIGRRLCARVFRAKPTGELLQNLCSAVVKRDKAFAP</sequence>
<dbReference type="KEGG" id="sde:Sde_3799"/>
<gene>
    <name evidence="1" type="ordered locus">Sde_3799</name>
</gene>
<protein>
    <recommendedName>
        <fullName evidence="3">Galactosyl transferase GMA12/MNN10 family protein</fullName>
    </recommendedName>
</protein>
<dbReference type="RefSeq" id="WP_011470269.1">
    <property type="nucleotide sequence ID" value="NC_007912.1"/>
</dbReference>
<evidence type="ECO:0008006" key="3">
    <source>
        <dbReference type="Google" id="ProtNLM"/>
    </source>
</evidence>
<dbReference type="SUPFAM" id="SSF53448">
    <property type="entry name" value="Nucleotide-diphospho-sugar transferases"/>
    <property type="match status" value="1"/>
</dbReference>
<name>Q21E25_SACD2</name>
<dbReference type="eggNOG" id="COG1442">
    <property type="taxonomic scope" value="Bacteria"/>
</dbReference>
<evidence type="ECO:0000313" key="1">
    <source>
        <dbReference type="EMBL" id="ABD83054.1"/>
    </source>
</evidence>
<accession>Q21E25</accession>
<dbReference type="STRING" id="203122.Sde_3799"/>
<dbReference type="EMBL" id="CP000282">
    <property type="protein sequence ID" value="ABD83054.1"/>
    <property type="molecule type" value="Genomic_DNA"/>
</dbReference>
<dbReference type="OrthoDB" id="1494230at2"/>
<organism evidence="1 2">
    <name type="scientific">Saccharophagus degradans (strain 2-40 / ATCC 43961 / DSM 17024)</name>
    <dbReference type="NCBI Taxonomy" id="203122"/>
    <lineage>
        <taxon>Bacteria</taxon>
        <taxon>Pseudomonadati</taxon>
        <taxon>Pseudomonadota</taxon>
        <taxon>Gammaproteobacteria</taxon>
        <taxon>Cellvibrionales</taxon>
        <taxon>Cellvibrionaceae</taxon>
        <taxon>Saccharophagus</taxon>
    </lineage>
</organism>
<dbReference type="Gene3D" id="3.90.550.10">
    <property type="entry name" value="Spore Coat Polysaccharide Biosynthesis Protein SpsA, Chain A"/>
    <property type="match status" value="1"/>
</dbReference>
<dbReference type="AlphaFoldDB" id="Q21E25"/>
<dbReference type="HOGENOM" id="CLU_097808_0_0_6"/>
<reference evidence="1 2" key="1">
    <citation type="journal article" date="2008" name="PLoS Genet.">
        <title>Complete genome sequence of the complex carbohydrate-degrading marine bacterium, Saccharophagus degradans strain 2-40 T.</title>
        <authorList>
            <person name="Weiner R.M."/>
            <person name="Taylor L.E.II."/>
            <person name="Henrissat B."/>
            <person name="Hauser L."/>
            <person name="Land M."/>
            <person name="Coutinho P.M."/>
            <person name="Rancurel C."/>
            <person name="Saunders E.H."/>
            <person name="Longmire A.G."/>
            <person name="Zhang H."/>
            <person name="Bayer E.A."/>
            <person name="Gilbert H.J."/>
            <person name="Larimer F."/>
            <person name="Zhulin I.B."/>
            <person name="Ekborg N.A."/>
            <person name="Lamed R."/>
            <person name="Richardson P.M."/>
            <person name="Borovok I."/>
            <person name="Hutcheson S."/>
        </authorList>
    </citation>
    <scope>NUCLEOTIDE SEQUENCE [LARGE SCALE GENOMIC DNA]</scope>
    <source>
        <strain evidence="2">2-40 / ATCC 43961 / DSM 17024</strain>
    </source>
</reference>
<dbReference type="Proteomes" id="UP000001947">
    <property type="component" value="Chromosome"/>
</dbReference>
<keyword evidence="2" id="KW-1185">Reference proteome</keyword>
<evidence type="ECO:0000313" key="2">
    <source>
        <dbReference type="Proteomes" id="UP000001947"/>
    </source>
</evidence>
<dbReference type="InterPro" id="IPR029044">
    <property type="entry name" value="Nucleotide-diphossugar_trans"/>
</dbReference>
<proteinExistence type="predicted"/>